<evidence type="ECO:0000256" key="1">
    <source>
        <dbReference type="ARBA" id="ARBA00000900"/>
    </source>
</evidence>
<comment type="pathway">
    <text evidence="3 15">Protein modification; protein ubiquitination.</text>
</comment>
<evidence type="ECO:0000256" key="4">
    <source>
        <dbReference type="ARBA" id="ARBA00007997"/>
    </source>
</evidence>
<evidence type="ECO:0000256" key="3">
    <source>
        <dbReference type="ARBA" id="ARBA00004906"/>
    </source>
</evidence>
<protein>
    <recommendedName>
        <fullName evidence="6 15">E3 ubiquitin-protein ligase listerin</fullName>
        <ecNumber evidence="5 15">2.3.2.27</ecNumber>
    </recommendedName>
    <alternativeName>
        <fullName evidence="15">RING-type E3 ubiquitin transferase listerin</fullName>
    </alternativeName>
</protein>
<dbReference type="SMART" id="SM00184">
    <property type="entry name" value="RING"/>
    <property type="match status" value="1"/>
</dbReference>
<dbReference type="InterPro" id="IPR054478">
    <property type="entry name" value="LTN1_UBC"/>
</dbReference>
<evidence type="ECO:0000256" key="16">
    <source>
        <dbReference type="SAM" id="MobiDB-lite"/>
    </source>
</evidence>
<feature type="region of interest" description="Disordered" evidence="16">
    <location>
        <begin position="407"/>
        <end position="435"/>
    </location>
</feature>
<feature type="region of interest" description="Disordered" evidence="16">
    <location>
        <begin position="255"/>
        <end position="283"/>
    </location>
</feature>
<dbReference type="InterPro" id="IPR054476">
    <property type="entry name" value="Ltn1_N"/>
</dbReference>
<dbReference type="SMART" id="SM00744">
    <property type="entry name" value="RINGv"/>
    <property type="match status" value="1"/>
</dbReference>
<dbReference type="SUPFAM" id="SSF57850">
    <property type="entry name" value="RING/U-box"/>
    <property type="match status" value="1"/>
</dbReference>
<evidence type="ECO:0000256" key="15">
    <source>
        <dbReference type="RuleBase" id="RU367090"/>
    </source>
</evidence>
<comment type="function">
    <text evidence="15">E3 ubiquitin-protein ligase. Component of the ribosome quality control complex (RQC), a ribosome-associated complex that mediates ubiquitination and extraction of incompletely synthesized nascent chains for proteasomal degradation.</text>
</comment>
<evidence type="ECO:0000256" key="13">
    <source>
        <dbReference type="ARBA" id="ARBA00022833"/>
    </source>
</evidence>
<dbReference type="InterPro" id="IPR011016">
    <property type="entry name" value="Znf_RING-CH"/>
</dbReference>
<dbReference type="PROSITE" id="PS50089">
    <property type="entry name" value="ZF_RING_2"/>
    <property type="match status" value="1"/>
</dbReference>
<reference evidence="18 19" key="1">
    <citation type="journal article" date="2020" name="Elife">
        <title>Loss of centromere function drives karyotype evolution in closely related Malassezia species.</title>
        <authorList>
            <person name="Sankaranarayanan S.R."/>
            <person name="Ianiri G."/>
            <person name="Coelho M.A."/>
            <person name="Reza M.H."/>
            <person name="Thimmappa B.C."/>
            <person name="Ganguly P."/>
            <person name="Vadnala R.N."/>
            <person name="Sun S."/>
            <person name="Siddharthan R."/>
            <person name="Tellgren-Roth C."/>
            <person name="Dawson T.L."/>
            <person name="Heitman J."/>
            <person name="Sanyal K."/>
        </authorList>
    </citation>
    <scope>NUCLEOTIDE SEQUENCE [LARGE SCALE GENOMIC DNA]</scope>
    <source>
        <strain evidence="18">CBS14141</strain>
    </source>
</reference>
<evidence type="ECO:0000259" key="17">
    <source>
        <dbReference type="PROSITE" id="PS50089"/>
    </source>
</evidence>
<evidence type="ECO:0000256" key="10">
    <source>
        <dbReference type="ARBA" id="ARBA00022737"/>
    </source>
</evidence>
<comment type="subunit">
    <text evidence="15">Component of the ribosome quality control complex (RQC).</text>
</comment>
<keyword evidence="13 15" id="KW-0862">Zinc</keyword>
<evidence type="ECO:0000256" key="6">
    <source>
        <dbReference type="ARBA" id="ARBA00017157"/>
    </source>
</evidence>
<evidence type="ECO:0000256" key="2">
    <source>
        <dbReference type="ARBA" id="ARBA00004514"/>
    </source>
</evidence>
<dbReference type="Pfam" id="PF23009">
    <property type="entry name" value="UBC_like"/>
    <property type="match status" value="1"/>
</dbReference>
<evidence type="ECO:0000256" key="5">
    <source>
        <dbReference type="ARBA" id="ARBA00012483"/>
    </source>
</evidence>
<dbReference type="InterPro" id="IPR039804">
    <property type="entry name" value="RING-CH-C4HC3_LTN1"/>
</dbReference>
<feature type="compositionally biased region" description="Pro residues" evidence="16">
    <location>
        <begin position="57"/>
        <end position="69"/>
    </location>
</feature>
<dbReference type="CDD" id="cd16491">
    <property type="entry name" value="RING-CH-C4HC3_LTN1"/>
    <property type="match status" value="1"/>
</dbReference>
<organism evidence="18 19">
    <name type="scientific">Malassezia furfur</name>
    <name type="common">Pityriasis versicolor infection agent</name>
    <name type="synonym">Pityrosporum furfur</name>
    <dbReference type="NCBI Taxonomy" id="55194"/>
    <lineage>
        <taxon>Eukaryota</taxon>
        <taxon>Fungi</taxon>
        <taxon>Dikarya</taxon>
        <taxon>Basidiomycota</taxon>
        <taxon>Ustilaginomycotina</taxon>
        <taxon>Malasseziomycetes</taxon>
        <taxon>Malasseziales</taxon>
        <taxon>Malasseziaceae</taxon>
        <taxon>Malassezia</taxon>
    </lineage>
</organism>
<evidence type="ECO:0000256" key="11">
    <source>
        <dbReference type="ARBA" id="ARBA00022771"/>
    </source>
</evidence>
<dbReference type="Pfam" id="PF22958">
    <property type="entry name" value="Ltn1_1st"/>
    <property type="match status" value="2"/>
</dbReference>
<feature type="domain" description="RING-type" evidence="17">
    <location>
        <begin position="1664"/>
        <end position="1711"/>
    </location>
</feature>
<evidence type="ECO:0000256" key="7">
    <source>
        <dbReference type="ARBA" id="ARBA00022490"/>
    </source>
</evidence>
<evidence type="ECO:0000256" key="14">
    <source>
        <dbReference type="PROSITE-ProRule" id="PRU00175"/>
    </source>
</evidence>
<keyword evidence="12 15" id="KW-0833">Ubl conjugation pathway</keyword>
<proteinExistence type="inferred from homology"/>
<dbReference type="InterPro" id="IPR039795">
    <property type="entry name" value="LTN1/Rkr1"/>
</dbReference>
<evidence type="ECO:0000313" key="18">
    <source>
        <dbReference type="EMBL" id="WFD49797.1"/>
    </source>
</evidence>
<dbReference type="InterPro" id="IPR013083">
    <property type="entry name" value="Znf_RING/FYVE/PHD"/>
</dbReference>
<keyword evidence="7" id="KW-0963">Cytoplasm</keyword>
<keyword evidence="19" id="KW-1185">Reference proteome</keyword>
<sequence length="1714" mass="180671">MGKGTRGKSSATAATRKKQAAKAAAKHGVAEPSAPAPKSGKKLSKKERQHLKKKSYVPPPKPPQPPPYPLDSMGLANLLPADLVVLLRKALKKDIVTRVRTLESMLAWMQGAPSDDDAEPLGDEERSAAMVIMLPCWVHLFPRLALSPSQRLRLLALQVHEQLLRDAAVRDELLGAHNLTPILGFWAVLTHDTSRAAARLAQRLWDESVAWDAADDAPRVPLAEYTPALLEHFRPILLSDSASANLAHSTASLQSAVPAGGDAAGSKERDAKNRDESNVDESADELDARLVAGALGALASLVARAPHLDDDDLESFVESSTLWTALESVGTDAPLLGRDASVVRQRAWAFLAALTARAPQLVDAHLATIRTHAFRGAWAERDVAVLCDLLGALLPVLKRFPRAWTVDDDESDAEDDDDDNDDEEEDAGSEASDTDAARPLADFLTWVQVAGVQAPRVCFPAVLVFLSSMPTDVLPYSPAAAAGVVRPLLALAPGLVERPGAVDPVGWEAYVAMVCECTAYLVMRIVRADVANDGVADVATELLTALYDELVVGAADAPRPPARLAHAAAREWGRCLAKVDVEVDGHALLQGTLAHVEQALQAPVEVRTEGAAADAAADTLGACAAALTAALEAARAHTPPQDALATRLVALGGTLLERLCDAAAHTPRALPTLSRTLRSRLGAAAPAASAALHRVATTHAAQCESPLDAAAFYEAYLGACADGADAEEVWSSLLAQSTPPAFAHLGVLLRVAQRTPPPEGPALHAWRDAVHTYLASEAAPPRATCFALLTAPPALLGAAAEDAVLAAAAAHVERSADADSIAALGAWHAHAPAERTARFCSHDALRRALPAVYSAAHLRGDTQAHALWTAVAAAAPDVEAYAADALRAALLDGTAAPTAVLAAARTLRSTGEEDAVLRVLPDASQLDAALLVAAAPVPPVLRIVDPLVPLSPGDGAEDAEWHSLARIAHAYVAALEAEGALAAHAAQALPLLTYAALGLEDALWLDDAARIHVLCGAPDDDDAPAVDRAAAEQQLVRLVHVATRILAAHATKLPATWHASAARGAVQGGAPDDALARVLAEVAARAADAAPYARILARLLAGVFSLSSAGDAEMEAWVRATSAKTPAFVRAAVLHATRAAAASPAHDRARNELGAALGGTTPARAATDGATALYVLSCAAPPAALGVPLLPTQRAVMAMQSVQRWLASDEELPDAVFALLPSVCAELAPVLQSVVGRIDMLVDLVEENVNAADVGEPLGWASLHATLQLLDTLDTLRDAAPVAESLAAHQASVRAALHDAFVRLCALAATPAFRSCAVHAPCVALLVRLVRVFVPPSDVAHDAAVGALLRTPTPAHGLQAAAYAAYAAATRDAVREQVVELAVDAAAAPAPLDAALVQSVSRHAPLTPAIWDAPEAWGDVFALLLQWLALLDHFTEASLALKARYVATLEQHALPATQLLPSVFVLLAGAPRGVPAVRPLEVGRYAVDEVEIDALDPHDARALQVLAAHVYFRALQHLPTQVRDWFWSVRDRQLSLHVSHWTAKACTPLLAERELRHLRDPDALARLQDEAMAVKILSSNEVVATYTVDEHPMEIGVRLPTDFPLHGVEIRDLKRVGVSEAQWRAWLLAVQQMLSGRNGLILDALMLFKKNAEAKFQGYEGAECAICYSIISPTDQTLPNKPCRTCKHKFHGSCLYKWVSTSGASTCPLCRSIL</sequence>
<comment type="catalytic activity">
    <reaction evidence="1 15">
        <text>S-ubiquitinyl-[E2 ubiquitin-conjugating enzyme]-L-cysteine + [acceptor protein]-L-lysine = [E2 ubiquitin-conjugating enzyme]-L-cysteine + N(6)-ubiquitinyl-[acceptor protein]-L-lysine.</text>
        <dbReference type="EC" id="2.3.2.27"/>
    </reaction>
</comment>
<keyword evidence="10" id="KW-0677">Repeat</keyword>
<dbReference type="Pfam" id="PF13639">
    <property type="entry name" value="zf-RING_2"/>
    <property type="match status" value="1"/>
</dbReference>
<feature type="compositionally biased region" description="Basic and acidic residues" evidence="16">
    <location>
        <begin position="265"/>
        <end position="277"/>
    </location>
</feature>
<dbReference type="InterPro" id="IPR001841">
    <property type="entry name" value="Znf_RING"/>
</dbReference>
<dbReference type="InterPro" id="IPR054477">
    <property type="entry name" value="LTN1_E3_ligase_6th"/>
</dbReference>
<feature type="compositionally biased region" description="Acidic residues" evidence="16">
    <location>
        <begin position="407"/>
        <end position="428"/>
    </location>
</feature>
<dbReference type="EC" id="2.3.2.27" evidence="5 15"/>
<gene>
    <name evidence="18" type="ORF">GLX27_004482</name>
</gene>
<evidence type="ECO:0000256" key="12">
    <source>
        <dbReference type="ARBA" id="ARBA00022786"/>
    </source>
</evidence>
<dbReference type="Pfam" id="PF22999">
    <property type="entry name" value="LTN1_E3_ligase_6th"/>
    <property type="match status" value="1"/>
</dbReference>
<keyword evidence="11 14" id="KW-0863">Zinc-finger</keyword>
<evidence type="ECO:0000313" key="19">
    <source>
        <dbReference type="Proteomes" id="UP000818624"/>
    </source>
</evidence>
<keyword evidence="9 15" id="KW-0479">Metal-binding</keyword>
<dbReference type="Proteomes" id="UP000818624">
    <property type="component" value="Chromosome 6"/>
</dbReference>
<accession>A0ABY8EW65</accession>
<dbReference type="Gene3D" id="3.30.40.10">
    <property type="entry name" value="Zinc/RING finger domain, C3HC4 (zinc finger)"/>
    <property type="match status" value="1"/>
</dbReference>
<name>A0ABY8EW65_MALFU</name>
<comment type="subcellular location">
    <subcellularLocation>
        <location evidence="2">Cytoplasm</location>
        <location evidence="2">Cytosol</location>
    </subcellularLocation>
</comment>
<evidence type="ECO:0000256" key="9">
    <source>
        <dbReference type="ARBA" id="ARBA00022723"/>
    </source>
</evidence>
<dbReference type="PANTHER" id="PTHR12389">
    <property type="entry name" value="ZINC FINGER PROTEIN 294"/>
    <property type="match status" value="1"/>
</dbReference>
<dbReference type="EMBL" id="CP046239">
    <property type="protein sequence ID" value="WFD49797.1"/>
    <property type="molecule type" value="Genomic_DNA"/>
</dbReference>
<feature type="region of interest" description="Disordered" evidence="16">
    <location>
        <begin position="1"/>
        <end position="71"/>
    </location>
</feature>
<keyword evidence="8 15" id="KW-0808">Transferase</keyword>
<feature type="compositionally biased region" description="Basic residues" evidence="16">
    <location>
        <begin position="39"/>
        <end position="55"/>
    </location>
</feature>
<evidence type="ECO:0000256" key="8">
    <source>
        <dbReference type="ARBA" id="ARBA00022679"/>
    </source>
</evidence>
<dbReference type="PANTHER" id="PTHR12389:SF0">
    <property type="entry name" value="E3 UBIQUITIN-PROTEIN LIGASE LISTERIN"/>
    <property type="match status" value="1"/>
</dbReference>
<comment type="similarity">
    <text evidence="4 15">Belongs to the LTN1 family.</text>
</comment>